<dbReference type="Pfam" id="PF13330">
    <property type="entry name" value="Mucin2_WxxW"/>
    <property type="match status" value="2"/>
</dbReference>
<evidence type="ECO:0000313" key="7">
    <source>
        <dbReference type="Proteomes" id="UP000499080"/>
    </source>
</evidence>
<keyword evidence="3" id="KW-0732">Signal</keyword>
<dbReference type="Proteomes" id="UP000499080">
    <property type="component" value="Unassembled WGS sequence"/>
</dbReference>
<dbReference type="GO" id="GO:0005576">
    <property type="term" value="C:extracellular region"/>
    <property type="evidence" value="ECO:0007669"/>
    <property type="project" value="UniProtKB-SubCell"/>
</dbReference>
<dbReference type="AlphaFoldDB" id="A0A4Y2FFN3"/>
<sequence length="229" mass="26324">KQKPSEVGQNVKCNLQTGLVCWNKENEPEGCYDYEIRFYCPCPTLPPPTTTLPPPTLEPGLCVYGWTEWYNNHYPDGRGDYESIQSSRVNHIFCASDMITAVECRKAGSLETGLLQRGVECDLQAGLICRQESLGEQEFCWDYEVRFFCECPTPAPVTCENDLAVFSIMVWQTLPGVWAERRPMSLFCLNTWECLPNNAFLFRQTNKQKTRKEKVSEVTLLQKRDCYSE</sequence>
<protein>
    <recommendedName>
        <fullName evidence="5">WxxW domain-containing protein</fullName>
    </recommendedName>
</protein>
<organism evidence="6 7">
    <name type="scientific">Araneus ventricosus</name>
    <name type="common">Orbweaver spider</name>
    <name type="synonym">Epeira ventricosa</name>
    <dbReference type="NCBI Taxonomy" id="182803"/>
    <lineage>
        <taxon>Eukaryota</taxon>
        <taxon>Metazoa</taxon>
        <taxon>Ecdysozoa</taxon>
        <taxon>Arthropoda</taxon>
        <taxon>Chelicerata</taxon>
        <taxon>Arachnida</taxon>
        <taxon>Araneae</taxon>
        <taxon>Araneomorphae</taxon>
        <taxon>Entelegynae</taxon>
        <taxon>Araneoidea</taxon>
        <taxon>Araneidae</taxon>
        <taxon>Araneus</taxon>
    </lineage>
</organism>
<dbReference type="InterPro" id="IPR025155">
    <property type="entry name" value="WxxW_domain"/>
</dbReference>
<accession>A0A4Y2FFN3</accession>
<dbReference type="PANTHER" id="PTHR15031:SF4">
    <property type="entry name" value="CARTILAGE INTERMEDIATE LAYER PROTEIN 1"/>
    <property type="match status" value="1"/>
</dbReference>
<dbReference type="InterPro" id="IPR039675">
    <property type="entry name" value="CILP1/CILP2"/>
</dbReference>
<reference evidence="6 7" key="1">
    <citation type="journal article" date="2019" name="Sci. Rep.">
        <title>Orb-weaving spider Araneus ventricosus genome elucidates the spidroin gene catalogue.</title>
        <authorList>
            <person name="Kono N."/>
            <person name="Nakamura H."/>
            <person name="Ohtoshi R."/>
            <person name="Moran D.A.P."/>
            <person name="Shinohara A."/>
            <person name="Yoshida Y."/>
            <person name="Fujiwara M."/>
            <person name="Mori M."/>
            <person name="Tomita M."/>
            <person name="Arakawa K."/>
        </authorList>
    </citation>
    <scope>NUCLEOTIDE SEQUENCE [LARGE SCALE GENOMIC DNA]</scope>
</reference>
<dbReference type="EMBL" id="BGPR01095856">
    <property type="protein sequence ID" value="GBM40031.1"/>
    <property type="molecule type" value="Genomic_DNA"/>
</dbReference>
<dbReference type="PANTHER" id="PTHR15031">
    <property type="entry name" value="CARTILAGE INTERMEDIATE LAYER PROTEIN CLIP"/>
    <property type="match status" value="1"/>
</dbReference>
<evidence type="ECO:0000256" key="3">
    <source>
        <dbReference type="ARBA" id="ARBA00022729"/>
    </source>
</evidence>
<feature type="non-terminal residue" evidence="6">
    <location>
        <position position="1"/>
    </location>
</feature>
<comment type="subcellular location">
    <subcellularLocation>
        <location evidence="1">Secreted</location>
    </subcellularLocation>
</comment>
<keyword evidence="7" id="KW-1185">Reference proteome</keyword>
<comment type="caution">
    <text evidence="6">The sequence shown here is derived from an EMBL/GenBank/DDBJ whole genome shotgun (WGS) entry which is preliminary data.</text>
</comment>
<feature type="domain" description="WxxW" evidence="5">
    <location>
        <begin position="66"/>
        <end position="149"/>
    </location>
</feature>
<keyword evidence="2" id="KW-0964">Secreted</keyword>
<evidence type="ECO:0000256" key="1">
    <source>
        <dbReference type="ARBA" id="ARBA00004613"/>
    </source>
</evidence>
<dbReference type="OrthoDB" id="6508002at2759"/>
<evidence type="ECO:0000256" key="4">
    <source>
        <dbReference type="ARBA" id="ARBA00023180"/>
    </source>
</evidence>
<keyword evidence="4" id="KW-0325">Glycoprotein</keyword>
<evidence type="ECO:0000313" key="6">
    <source>
        <dbReference type="EMBL" id="GBM40031.1"/>
    </source>
</evidence>
<gene>
    <name evidence="6" type="ORF">AVEN_3213_1</name>
</gene>
<proteinExistence type="predicted"/>
<evidence type="ECO:0000259" key="5">
    <source>
        <dbReference type="Pfam" id="PF13330"/>
    </source>
</evidence>
<evidence type="ECO:0000256" key="2">
    <source>
        <dbReference type="ARBA" id="ARBA00022525"/>
    </source>
</evidence>
<name>A0A4Y2FFN3_ARAVE</name>
<feature type="domain" description="WxxW" evidence="5">
    <location>
        <begin position="4"/>
        <end position="40"/>
    </location>
</feature>